<proteinExistence type="predicted"/>
<dbReference type="SUPFAM" id="SSF103481">
    <property type="entry name" value="Multidrug resistance efflux transporter EmrE"/>
    <property type="match status" value="2"/>
</dbReference>
<dbReference type="Pfam" id="PF00892">
    <property type="entry name" value="EamA"/>
    <property type="match status" value="2"/>
</dbReference>
<feature type="domain" description="EamA" evidence="6">
    <location>
        <begin position="10"/>
        <end position="137"/>
    </location>
</feature>
<feature type="transmembrane region" description="Helical" evidence="5">
    <location>
        <begin position="124"/>
        <end position="140"/>
    </location>
</feature>
<evidence type="ECO:0000256" key="3">
    <source>
        <dbReference type="ARBA" id="ARBA00022989"/>
    </source>
</evidence>
<feature type="transmembrane region" description="Helical" evidence="5">
    <location>
        <begin position="177"/>
        <end position="198"/>
    </location>
</feature>
<feature type="transmembrane region" description="Helical" evidence="5">
    <location>
        <begin position="146"/>
        <end position="165"/>
    </location>
</feature>
<dbReference type="RefSeq" id="WP_164623394.1">
    <property type="nucleotide sequence ID" value="NZ_JAAIVJ010000001.1"/>
</dbReference>
<feature type="transmembrane region" description="Helical" evidence="5">
    <location>
        <begin position="7"/>
        <end position="27"/>
    </location>
</feature>
<dbReference type="InterPro" id="IPR000620">
    <property type="entry name" value="EamA_dom"/>
</dbReference>
<dbReference type="PANTHER" id="PTHR32322">
    <property type="entry name" value="INNER MEMBRANE TRANSPORTER"/>
    <property type="match status" value="1"/>
</dbReference>
<feature type="transmembrane region" description="Helical" evidence="5">
    <location>
        <begin position="210"/>
        <end position="230"/>
    </location>
</feature>
<evidence type="ECO:0000256" key="1">
    <source>
        <dbReference type="ARBA" id="ARBA00004141"/>
    </source>
</evidence>
<evidence type="ECO:0000259" key="6">
    <source>
        <dbReference type="Pfam" id="PF00892"/>
    </source>
</evidence>
<comment type="caution">
    <text evidence="7">The sequence shown here is derived from an EMBL/GenBank/DDBJ whole genome shotgun (WGS) entry which is preliminary data.</text>
</comment>
<keyword evidence="8" id="KW-1185">Reference proteome</keyword>
<keyword evidence="4 5" id="KW-0472">Membrane</keyword>
<evidence type="ECO:0000313" key="8">
    <source>
        <dbReference type="Proteomes" id="UP000477782"/>
    </source>
</evidence>
<feature type="transmembrane region" description="Helical" evidence="5">
    <location>
        <begin position="65"/>
        <end position="86"/>
    </location>
</feature>
<feature type="transmembrane region" description="Helical" evidence="5">
    <location>
        <begin position="266"/>
        <end position="283"/>
    </location>
</feature>
<feature type="transmembrane region" description="Helical" evidence="5">
    <location>
        <begin position="92"/>
        <end position="112"/>
    </location>
</feature>
<keyword evidence="3 5" id="KW-1133">Transmembrane helix</keyword>
<feature type="transmembrane region" description="Helical" evidence="5">
    <location>
        <begin position="237"/>
        <end position="260"/>
    </location>
</feature>
<dbReference type="GO" id="GO:0016020">
    <property type="term" value="C:membrane"/>
    <property type="evidence" value="ECO:0007669"/>
    <property type="project" value="UniProtKB-SubCell"/>
</dbReference>
<feature type="domain" description="EamA" evidence="6">
    <location>
        <begin position="147"/>
        <end position="281"/>
    </location>
</feature>
<comment type="subcellular location">
    <subcellularLocation>
        <location evidence="1">Membrane</location>
        <topology evidence="1">Multi-pass membrane protein</topology>
    </subcellularLocation>
</comment>
<dbReference type="InterPro" id="IPR037185">
    <property type="entry name" value="EmrE-like"/>
</dbReference>
<name>A0A6M0QRH7_9RHOB</name>
<reference evidence="7 8" key="1">
    <citation type="submission" date="2020-02" db="EMBL/GenBank/DDBJ databases">
        <authorList>
            <person name="Chen W.-M."/>
        </authorList>
    </citation>
    <scope>NUCLEOTIDE SEQUENCE [LARGE SCALE GENOMIC DNA]</scope>
    <source>
        <strain evidence="7 8">KMS-5</strain>
    </source>
</reference>
<dbReference type="EMBL" id="JAAIVJ010000001">
    <property type="protein sequence ID" value="NEY89394.1"/>
    <property type="molecule type" value="Genomic_DNA"/>
</dbReference>
<gene>
    <name evidence="7" type="ORF">G4Z14_03715</name>
</gene>
<evidence type="ECO:0000256" key="4">
    <source>
        <dbReference type="ARBA" id="ARBA00023136"/>
    </source>
</evidence>
<dbReference type="InterPro" id="IPR050638">
    <property type="entry name" value="AA-Vitamin_Transporters"/>
</dbReference>
<accession>A0A6M0QRH7</accession>
<evidence type="ECO:0000313" key="7">
    <source>
        <dbReference type="EMBL" id="NEY89394.1"/>
    </source>
</evidence>
<dbReference type="Proteomes" id="UP000477782">
    <property type="component" value="Unassembled WGS sequence"/>
</dbReference>
<keyword evidence="2 5" id="KW-0812">Transmembrane</keyword>
<protein>
    <submittedName>
        <fullName evidence="7">DMT family transporter</fullName>
    </submittedName>
</protein>
<dbReference type="PANTHER" id="PTHR32322:SF9">
    <property type="entry name" value="AMINO-ACID METABOLITE EFFLUX PUMP-RELATED"/>
    <property type="match status" value="1"/>
</dbReference>
<evidence type="ECO:0000256" key="2">
    <source>
        <dbReference type="ARBA" id="ARBA00022692"/>
    </source>
</evidence>
<dbReference type="AlphaFoldDB" id="A0A6M0QRH7"/>
<sequence>MSATNWMTLTILSILWGGSFLFVELALEGLAVLSIVWLRVAGAAGLLALWLAVSGGGLPKGRRVWAALVVMGALNNVVPFTLLVLAQGEITGGLASILNATTPLWTVIVAHVFTTDERLTKAKALGLALGFAGVLVIAGGGAGGGLWAIAACLGAALSYGFAGVWGRRFKPMGLAPLQVAFGMLVSAALMLLPVWLAVDRPWSLPVPPTRPLLAVAGLALMSTALAYILYFRLLARAGAVMLSLVTFLIPASAIGLGVLVLGEPVLPRHLAGLGLILAGLVAMDGRLAKWRG</sequence>
<evidence type="ECO:0000256" key="5">
    <source>
        <dbReference type="SAM" id="Phobius"/>
    </source>
</evidence>
<feature type="transmembrane region" description="Helical" evidence="5">
    <location>
        <begin position="33"/>
        <end position="53"/>
    </location>
</feature>
<organism evidence="7 8">
    <name type="scientific">Tabrizicola oligotrophica</name>
    <dbReference type="NCBI Taxonomy" id="2710650"/>
    <lineage>
        <taxon>Bacteria</taxon>
        <taxon>Pseudomonadati</taxon>
        <taxon>Pseudomonadota</taxon>
        <taxon>Alphaproteobacteria</taxon>
        <taxon>Rhodobacterales</taxon>
        <taxon>Paracoccaceae</taxon>
        <taxon>Tabrizicola</taxon>
    </lineage>
</organism>